<proteinExistence type="predicted"/>
<reference evidence="2" key="1">
    <citation type="submission" date="2015-01" db="EMBL/GenBank/DDBJ databases">
        <authorList>
            <person name="Aksoy S."/>
            <person name="Warren W."/>
            <person name="Wilson R.K."/>
        </authorList>
    </citation>
    <scope>NUCLEOTIDE SEQUENCE [LARGE SCALE GENOMIC DNA]</scope>
    <source>
        <strain evidence="2">IAEA</strain>
    </source>
</reference>
<keyword evidence="2" id="KW-1185">Reference proteome</keyword>
<dbReference type="AlphaFoldDB" id="A0A1B0ATM6"/>
<dbReference type="STRING" id="67801.A0A1B0ATM6"/>
<dbReference type="EMBL" id="JXJN01003396">
    <property type="status" value="NOT_ANNOTATED_CDS"/>
    <property type="molecule type" value="Genomic_DNA"/>
</dbReference>
<dbReference type="GO" id="GO:0005615">
    <property type="term" value="C:extracellular space"/>
    <property type="evidence" value="ECO:0007669"/>
    <property type="project" value="TreeGrafter"/>
</dbReference>
<name>A0A1B0ATM6_9MUSC</name>
<dbReference type="Pfam" id="PF02995">
    <property type="entry name" value="DUF229"/>
    <property type="match status" value="1"/>
</dbReference>
<dbReference type="Proteomes" id="UP000092460">
    <property type="component" value="Unassembled WGS sequence"/>
</dbReference>
<dbReference type="EnsemblMetazoa" id="GPPI008150-RA">
    <property type="protein sequence ID" value="GPPI008150-PA"/>
    <property type="gene ID" value="GPPI008150"/>
</dbReference>
<evidence type="ECO:0000313" key="2">
    <source>
        <dbReference type="Proteomes" id="UP000092460"/>
    </source>
</evidence>
<dbReference type="InterPro" id="IPR004245">
    <property type="entry name" value="DUF229"/>
</dbReference>
<evidence type="ECO:0000313" key="1">
    <source>
        <dbReference type="EnsemblMetazoa" id="GPPI008150-PA"/>
    </source>
</evidence>
<organism evidence="1 2">
    <name type="scientific">Glossina palpalis gambiensis</name>
    <dbReference type="NCBI Taxonomy" id="67801"/>
    <lineage>
        <taxon>Eukaryota</taxon>
        <taxon>Metazoa</taxon>
        <taxon>Ecdysozoa</taxon>
        <taxon>Arthropoda</taxon>
        <taxon>Hexapoda</taxon>
        <taxon>Insecta</taxon>
        <taxon>Pterygota</taxon>
        <taxon>Neoptera</taxon>
        <taxon>Endopterygota</taxon>
        <taxon>Diptera</taxon>
        <taxon>Brachycera</taxon>
        <taxon>Muscomorpha</taxon>
        <taxon>Hippoboscoidea</taxon>
        <taxon>Glossinidae</taxon>
        <taxon>Glossina</taxon>
    </lineage>
</organism>
<sequence>MRINANRLTTHFDVYTTMLDLINLEHISDISIQNRIIELAKKSRMPRSISLFLPISDRRTCFLADIPNTYCGCFDRISVPINDSMVQFAAKFIVDEINQILEPHLTKCAQLKLHLIRHASFMSNAMRFAEYHPHWLQDVFVQLQTEPGYGIFEATARSTTGRTTLSDDITRINRYENQSYCVNDANLKKFRRCNLLTTFNITAITDNDQRLLG</sequence>
<dbReference type="PANTHER" id="PTHR10974">
    <property type="entry name" value="FI08016P-RELATED"/>
    <property type="match status" value="1"/>
</dbReference>
<dbReference type="PANTHER" id="PTHR10974:SF1">
    <property type="entry name" value="FI08016P-RELATED"/>
    <property type="match status" value="1"/>
</dbReference>
<accession>A0A1B0ATM6</accession>
<dbReference type="VEuPathDB" id="VectorBase:GPPI008150"/>
<protein>
    <submittedName>
        <fullName evidence="1">Uncharacterized protein</fullName>
    </submittedName>
</protein>
<reference evidence="1" key="2">
    <citation type="submission" date="2020-05" db="UniProtKB">
        <authorList>
            <consortium name="EnsemblMetazoa"/>
        </authorList>
    </citation>
    <scope>IDENTIFICATION</scope>
    <source>
        <strain evidence="1">IAEA</strain>
    </source>
</reference>